<dbReference type="EMBL" id="CWQY01000010">
    <property type="protein sequence ID" value="CSC63883.1"/>
    <property type="molecule type" value="Genomic_DNA"/>
</dbReference>
<dbReference type="Proteomes" id="UP000041770">
    <property type="component" value="Unassembled WGS sequence"/>
</dbReference>
<evidence type="ECO:0000313" key="1">
    <source>
        <dbReference type="EMBL" id="CSC63883.1"/>
    </source>
</evidence>
<name>A0A656AQZ1_VIBCL</name>
<proteinExistence type="predicted"/>
<dbReference type="AlphaFoldDB" id="A0A656AQZ1"/>
<evidence type="ECO:0000313" key="2">
    <source>
        <dbReference type="Proteomes" id="UP000041770"/>
    </source>
</evidence>
<accession>A0A656AQZ1</accession>
<sequence>MRRHVCLCHRRFDEWDGFFYMITRSQLRHHTTIIGMQFYLTVKLMRQQSFFVIVNRDTRFVTRGFNTNNAHSFLSTLPSKIKYDVMLPRLGATNKPCPECKRQSALQRKDDRIKIPHHFDLAGYRLGAQGFLLLWSSKYQH</sequence>
<gene>
    <name evidence="1" type="ORF">ERS013200_01885</name>
</gene>
<reference evidence="1 2" key="1">
    <citation type="submission" date="2015-07" db="EMBL/GenBank/DDBJ databases">
        <authorList>
            <consortium name="Pathogen Informatics"/>
        </authorList>
    </citation>
    <scope>NUCLEOTIDE SEQUENCE [LARGE SCALE GENOMIC DNA]</scope>
    <source>
        <strain evidence="1 2">A316</strain>
    </source>
</reference>
<organism evidence="1 2">
    <name type="scientific">Vibrio cholerae</name>
    <dbReference type="NCBI Taxonomy" id="666"/>
    <lineage>
        <taxon>Bacteria</taxon>
        <taxon>Pseudomonadati</taxon>
        <taxon>Pseudomonadota</taxon>
        <taxon>Gammaproteobacteria</taxon>
        <taxon>Vibrionales</taxon>
        <taxon>Vibrionaceae</taxon>
        <taxon>Vibrio</taxon>
    </lineage>
</organism>
<protein>
    <submittedName>
        <fullName evidence="1">Uncharacterized protein</fullName>
    </submittedName>
</protein>